<accession>A0ABT7WAN8</accession>
<dbReference type="Proteomes" id="UP001174839">
    <property type="component" value="Unassembled WGS sequence"/>
</dbReference>
<dbReference type="Pfam" id="PF14391">
    <property type="entry name" value="DUF4421"/>
    <property type="match status" value="1"/>
</dbReference>
<protein>
    <submittedName>
        <fullName evidence="2">DUF4421 family protein</fullName>
    </submittedName>
</protein>
<dbReference type="RefSeq" id="WP_289723347.1">
    <property type="nucleotide sequence ID" value="NZ_JAUDUY010000001.1"/>
</dbReference>
<keyword evidence="1" id="KW-0732">Signal</keyword>
<reference evidence="2" key="1">
    <citation type="submission" date="2023-06" db="EMBL/GenBank/DDBJ databases">
        <title>Robiginitalea aurantiacus sp. nov. and Algoriphagus sediminis sp. nov., isolated from coastal sediment.</title>
        <authorList>
            <person name="Zhou Z.Y."/>
            <person name="An J."/>
            <person name="Jia Y.W."/>
            <person name="Du Z.J."/>
        </authorList>
    </citation>
    <scope>NUCLEOTIDE SEQUENCE</scope>
    <source>
        <strain evidence="2">M39</strain>
    </source>
</reference>
<comment type="caution">
    <text evidence="2">The sequence shown here is derived from an EMBL/GenBank/DDBJ whole genome shotgun (WGS) entry which is preliminary data.</text>
</comment>
<feature type="chain" id="PRO_5045723071" evidence="1">
    <location>
        <begin position="22"/>
        <end position="334"/>
    </location>
</feature>
<evidence type="ECO:0000256" key="1">
    <source>
        <dbReference type="SAM" id="SignalP"/>
    </source>
</evidence>
<proteinExistence type="predicted"/>
<evidence type="ECO:0000313" key="3">
    <source>
        <dbReference type="Proteomes" id="UP001174839"/>
    </source>
</evidence>
<name>A0ABT7WAN8_9FLAO</name>
<gene>
    <name evidence="2" type="ORF">QU605_00745</name>
</gene>
<evidence type="ECO:0000313" key="2">
    <source>
        <dbReference type="EMBL" id="MDM9629980.1"/>
    </source>
</evidence>
<keyword evidence="3" id="KW-1185">Reference proteome</keyword>
<sequence length="334" mass="38118">MQLRALIYVCLLGLTSLQGQLAGEKALPKDTLPAVIRYPDKLTTRTQLTYIGNSFLIRNYSEDRFPLPGVDEGTRLRLDPVYSAHLAFVAQFRILEIGFGFTPNFLNDKDAEKARQFNLQIKLYPGRWAYEFSFLDQRGFNTSLGEEEIYFPGVSTSKFQNVLGYVFNPDFSLRALQSPNEWQSRSAGSFIPRGIFSYTRYRFEGDGTKNTMNSYDLGLAPGYFYTWVLGSRFLLSAGNNTGLGINILNQDGETDAYLLLETVFQASIGYNDQRFFAGINGTYSFMEHGAGNEIQVFDRVYFARFFVGYRFDAPKKWIEKAERVNRKYGWGPSN</sequence>
<dbReference type="EMBL" id="JAUDUY010000001">
    <property type="protein sequence ID" value="MDM9629980.1"/>
    <property type="molecule type" value="Genomic_DNA"/>
</dbReference>
<organism evidence="2 3">
    <name type="scientific">Robiginitalea aurantiaca</name>
    <dbReference type="NCBI Taxonomy" id="3056915"/>
    <lineage>
        <taxon>Bacteria</taxon>
        <taxon>Pseudomonadati</taxon>
        <taxon>Bacteroidota</taxon>
        <taxon>Flavobacteriia</taxon>
        <taxon>Flavobacteriales</taxon>
        <taxon>Flavobacteriaceae</taxon>
        <taxon>Robiginitalea</taxon>
    </lineage>
</organism>
<feature type="signal peptide" evidence="1">
    <location>
        <begin position="1"/>
        <end position="21"/>
    </location>
</feature>
<dbReference type="InterPro" id="IPR025535">
    <property type="entry name" value="DUF4421"/>
</dbReference>